<dbReference type="PROSITE" id="PS00018">
    <property type="entry name" value="EF_HAND_1"/>
    <property type="match status" value="1"/>
</dbReference>
<dbReference type="InParanoid" id="D4H1P7"/>
<reference evidence="3 4" key="1">
    <citation type="journal article" date="2010" name="Stand. Genomic Sci.">
        <title>Complete genome sequence of Denitrovibrio acetiphilus type strain (N2460).</title>
        <authorList>
            <person name="Kiss H."/>
            <person name="Lang E."/>
            <person name="Lapidus A."/>
            <person name="Copeland A."/>
            <person name="Nolan M."/>
            <person name="Glavina Del Rio T."/>
            <person name="Chen F."/>
            <person name="Lucas S."/>
            <person name="Tice H."/>
            <person name="Cheng J.F."/>
            <person name="Han C."/>
            <person name="Goodwin L."/>
            <person name="Pitluck S."/>
            <person name="Liolios K."/>
            <person name="Pati A."/>
            <person name="Ivanova N."/>
            <person name="Mavromatis K."/>
            <person name="Chen A."/>
            <person name="Palaniappan K."/>
            <person name="Land M."/>
            <person name="Hauser L."/>
            <person name="Chang Y.J."/>
            <person name="Jeffries C.D."/>
            <person name="Detter J.C."/>
            <person name="Brettin T."/>
            <person name="Spring S."/>
            <person name="Rohde M."/>
            <person name="Goker M."/>
            <person name="Woyke T."/>
            <person name="Bristow J."/>
            <person name="Eisen J.A."/>
            <person name="Markowitz V."/>
            <person name="Hugenholtz P."/>
            <person name="Kyrpides N.C."/>
            <person name="Klenk H.P."/>
        </authorList>
    </citation>
    <scope>NUCLEOTIDE SEQUENCE [LARGE SCALE GENOMIC DNA]</scope>
    <source>
        <strain evidence="4">DSM 12809 / NBRC 114555 / N2460</strain>
    </source>
</reference>
<dbReference type="KEGG" id="dap:Dacet_2044"/>
<dbReference type="InterPro" id="IPR011992">
    <property type="entry name" value="EF-hand-dom_pair"/>
</dbReference>
<organism evidence="3 4">
    <name type="scientific">Denitrovibrio acetiphilus (strain DSM 12809 / NBRC 114555 / N2460)</name>
    <dbReference type="NCBI Taxonomy" id="522772"/>
    <lineage>
        <taxon>Bacteria</taxon>
        <taxon>Pseudomonadati</taxon>
        <taxon>Deferribacterota</taxon>
        <taxon>Deferribacteres</taxon>
        <taxon>Deferribacterales</taxon>
        <taxon>Geovibrionaceae</taxon>
        <taxon>Denitrovibrio</taxon>
    </lineage>
</organism>
<dbReference type="InterPro" id="IPR018247">
    <property type="entry name" value="EF_Hand_1_Ca_BS"/>
</dbReference>
<evidence type="ECO:0000313" key="3">
    <source>
        <dbReference type="EMBL" id="ADD68807.1"/>
    </source>
</evidence>
<dbReference type="HOGENOM" id="CLU_1861916_0_0_0"/>
<dbReference type="SMART" id="SM00054">
    <property type="entry name" value="EFh"/>
    <property type="match status" value="2"/>
</dbReference>
<sequence>MYISQADSYSYYYQSTAASASNSTKSEKSSSGDFFSAVDTSQDGSVDQSELTTLMSNLAEETGQSINVEEQFSEYDADGDGTYTSEELKSFMDANRPEPSDMAELESVDDTAEKMGAGGRLLHHQAVLKKRMMIPSQ</sequence>
<dbReference type="SUPFAM" id="SSF47473">
    <property type="entry name" value="EF-hand"/>
    <property type="match status" value="1"/>
</dbReference>
<dbReference type="Pfam" id="PF13202">
    <property type="entry name" value="EF-hand_5"/>
    <property type="match status" value="2"/>
</dbReference>
<dbReference type="CDD" id="cd00051">
    <property type="entry name" value="EFh"/>
    <property type="match status" value="1"/>
</dbReference>
<dbReference type="EMBL" id="CP001968">
    <property type="protein sequence ID" value="ADD68807.1"/>
    <property type="molecule type" value="Genomic_DNA"/>
</dbReference>
<name>D4H1P7_DENA2</name>
<accession>D4H1P7</accession>
<dbReference type="PaxDb" id="522772-Dacet_2044"/>
<gene>
    <name evidence="3" type="ordered locus">Dacet_2044</name>
</gene>
<dbReference type="GO" id="GO:0005509">
    <property type="term" value="F:calcium ion binding"/>
    <property type="evidence" value="ECO:0007669"/>
    <property type="project" value="InterPro"/>
</dbReference>
<dbReference type="PROSITE" id="PS50222">
    <property type="entry name" value="EF_HAND_2"/>
    <property type="match status" value="2"/>
</dbReference>
<proteinExistence type="predicted"/>
<feature type="domain" description="EF-hand" evidence="2">
    <location>
        <begin position="63"/>
        <end position="98"/>
    </location>
</feature>
<dbReference type="InterPro" id="IPR002048">
    <property type="entry name" value="EF_hand_dom"/>
</dbReference>
<dbReference type="Proteomes" id="UP000002012">
    <property type="component" value="Chromosome"/>
</dbReference>
<evidence type="ECO:0000256" key="1">
    <source>
        <dbReference type="SAM" id="MobiDB-lite"/>
    </source>
</evidence>
<dbReference type="Gene3D" id="1.10.238.10">
    <property type="entry name" value="EF-hand"/>
    <property type="match status" value="1"/>
</dbReference>
<feature type="region of interest" description="Disordered" evidence="1">
    <location>
        <begin position="20"/>
        <end position="48"/>
    </location>
</feature>
<feature type="compositionally biased region" description="Polar residues" evidence="1">
    <location>
        <begin position="38"/>
        <end position="48"/>
    </location>
</feature>
<evidence type="ECO:0000313" key="4">
    <source>
        <dbReference type="Proteomes" id="UP000002012"/>
    </source>
</evidence>
<dbReference type="eggNOG" id="COG5126">
    <property type="taxonomic scope" value="Bacteria"/>
</dbReference>
<protein>
    <submittedName>
        <fullName evidence="3">Putative signal transduction protein with EFhand domain</fullName>
    </submittedName>
</protein>
<keyword evidence="4" id="KW-1185">Reference proteome</keyword>
<feature type="domain" description="EF-hand" evidence="2">
    <location>
        <begin position="26"/>
        <end position="61"/>
    </location>
</feature>
<evidence type="ECO:0000259" key="2">
    <source>
        <dbReference type="PROSITE" id="PS50222"/>
    </source>
</evidence>
<dbReference type="AlphaFoldDB" id="D4H1P7"/>